<evidence type="ECO:0000313" key="4">
    <source>
        <dbReference type="EMBL" id="MCC2748067.1"/>
    </source>
</evidence>
<dbReference type="EMBL" id="JAJFBX010000024">
    <property type="protein sequence ID" value="MCC2748067.1"/>
    <property type="molecule type" value="Genomic_DNA"/>
</dbReference>
<dbReference type="Proteomes" id="UP001197847">
    <property type="component" value="Unassembled WGS sequence"/>
</dbReference>
<organism evidence="4 5">
    <name type="scientific">Agathobacter rectalis</name>
    <dbReference type="NCBI Taxonomy" id="39491"/>
    <lineage>
        <taxon>Bacteria</taxon>
        <taxon>Bacillati</taxon>
        <taxon>Bacillota</taxon>
        <taxon>Clostridia</taxon>
        <taxon>Lachnospirales</taxon>
        <taxon>Lachnospiraceae</taxon>
        <taxon>Agathobacter</taxon>
    </lineage>
</organism>
<evidence type="ECO:0000259" key="3">
    <source>
        <dbReference type="Pfam" id="PF04101"/>
    </source>
</evidence>
<dbReference type="Gene3D" id="3.40.50.11190">
    <property type="match status" value="1"/>
</dbReference>
<dbReference type="RefSeq" id="WP_173849205.1">
    <property type="nucleotide sequence ID" value="NZ_JAAISB010000015.1"/>
</dbReference>
<evidence type="ECO:0000256" key="2">
    <source>
        <dbReference type="PIRSR" id="PIRSR620023-2"/>
    </source>
</evidence>
<evidence type="ECO:0000256" key="1">
    <source>
        <dbReference type="PIRSR" id="PIRSR620023-1"/>
    </source>
</evidence>
<feature type="binding site" evidence="2">
    <location>
        <position position="154"/>
    </location>
    <ligand>
        <name>substrate</name>
    </ligand>
</feature>
<protein>
    <submittedName>
        <fullName evidence="4">UDP-2,4-diacetamido-2,4, 6-trideoxy-beta-L-altropyranose hydrolase</fullName>
        <ecNumber evidence="4">3.6.1.57</ecNumber>
    </submittedName>
</protein>
<dbReference type="AlphaFoldDB" id="A0AAW4WS17"/>
<dbReference type="Gene3D" id="3.40.50.2000">
    <property type="entry name" value="Glycogen Phosphorylase B"/>
    <property type="match status" value="1"/>
</dbReference>
<name>A0AAW4WS17_9FIRM</name>
<proteinExistence type="predicted"/>
<dbReference type="NCBIfam" id="TIGR03590">
    <property type="entry name" value="PseG"/>
    <property type="match status" value="1"/>
</dbReference>
<feature type="domain" description="Glycosyl transferase family 28 C-terminal" evidence="3">
    <location>
        <begin position="172"/>
        <end position="269"/>
    </location>
</feature>
<dbReference type="InterPro" id="IPR007235">
    <property type="entry name" value="Glyco_trans_28_C"/>
</dbReference>
<gene>
    <name evidence="4" type="primary">pseG</name>
    <name evidence="4" type="ORF">LK487_13695</name>
</gene>
<dbReference type="InterPro" id="IPR020023">
    <property type="entry name" value="PseG"/>
</dbReference>
<dbReference type="GO" id="GO:0016787">
    <property type="term" value="F:hydrolase activity"/>
    <property type="evidence" value="ECO:0007669"/>
    <property type="project" value="UniProtKB-KW"/>
</dbReference>
<sequence length="341" mass="39647">MIFIRTDSNNEVATGHVMRCITIADKLIKYGEKVKFIVKDVDTVNLLDGKFEYINIPVDNIRTIYDEILYIKYIVNSEQNAPKILLDLYIFDAEYMHKLKTFAKVISFDDMFNEYLPIDLLINYNPHYTVYDYHGRYRNKNIKLLLGMKYVPLREQFEKLSSKFHKDVKNILLISGGGDKEHALLKIINEICNKNMDLKYKFHVIVGILNEDVAIFEKIADNKNIVLYNNVHNMAELMQQIDIAISAAGTVLFECCKMQIPTIFYCMADNQEDVVKGFGKDDLMLYAGDIRFIDQQVPAHITQLIEYLDKNALVREEMIMRMQNKIDGKGAERIAKEIIKL</sequence>
<dbReference type="GO" id="GO:0016758">
    <property type="term" value="F:hexosyltransferase activity"/>
    <property type="evidence" value="ECO:0007669"/>
    <property type="project" value="InterPro"/>
</dbReference>
<evidence type="ECO:0000313" key="5">
    <source>
        <dbReference type="Proteomes" id="UP001197847"/>
    </source>
</evidence>
<keyword evidence="4" id="KW-0378">Hydrolase</keyword>
<dbReference type="PANTHER" id="PTHR21015:SF22">
    <property type="entry name" value="GLYCOSYLTRANSFERASE"/>
    <property type="match status" value="1"/>
</dbReference>
<feature type="binding site" evidence="2">
    <location>
        <position position="254"/>
    </location>
    <ligand>
        <name>substrate</name>
    </ligand>
</feature>
<dbReference type="SUPFAM" id="SSF53756">
    <property type="entry name" value="UDP-Glycosyltransferase/glycogen phosphorylase"/>
    <property type="match status" value="1"/>
</dbReference>
<feature type="active site" description="Proton acceptor" evidence="1">
    <location>
        <position position="16"/>
    </location>
</feature>
<dbReference type="PANTHER" id="PTHR21015">
    <property type="entry name" value="UDP-N-ACETYLGLUCOSAMINE--N-ACETYLMURAMYL-(PENTAPEPTIDE) PYROPHOSPHORYL-UNDECAPRENOL N-ACETYLGLUCOSAMINE TRANSFERASE 1"/>
    <property type="match status" value="1"/>
</dbReference>
<accession>A0AAW4WS17</accession>
<reference evidence="4" key="1">
    <citation type="submission" date="2021-10" db="EMBL/GenBank/DDBJ databases">
        <title>Collection of gut derived symbiotic bacterial strains cultured from healthy donors.</title>
        <authorList>
            <person name="Lin H."/>
            <person name="Littmann E."/>
            <person name="Claire K."/>
            <person name="Pamer E."/>
        </authorList>
    </citation>
    <scope>NUCLEOTIDE SEQUENCE</scope>
    <source>
        <strain evidence="4">MSK.22.92</strain>
    </source>
</reference>
<comment type="caution">
    <text evidence="4">The sequence shown here is derived from an EMBL/GenBank/DDBJ whole genome shotgun (WGS) entry which is preliminary data.</text>
</comment>
<dbReference type="EC" id="3.6.1.57" evidence="4"/>
<dbReference type="Pfam" id="PF04101">
    <property type="entry name" value="Glyco_tran_28_C"/>
    <property type="match status" value="1"/>
</dbReference>